<dbReference type="PANTHER" id="PTHR48478">
    <property type="entry name" value="LECTIN-LIKE"/>
    <property type="match status" value="1"/>
</dbReference>
<organism evidence="1 2">
    <name type="scientific">Phoenix dactylifera</name>
    <name type="common">Date palm</name>
    <dbReference type="NCBI Taxonomy" id="42345"/>
    <lineage>
        <taxon>Eukaryota</taxon>
        <taxon>Viridiplantae</taxon>
        <taxon>Streptophyta</taxon>
        <taxon>Embryophyta</taxon>
        <taxon>Tracheophyta</taxon>
        <taxon>Spermatophyta</taxon>
        <taxon>Magnoliopsida</taxon>
        <taxon>Liliopsida</taxon>
        <taxon>Arecaceae</taxon>
        <taxon>Coryphoideae</taxon>
        <taxon>Phoeniceae</taxon>
        <taxon>Phoenix</taxon>
    </lineage>
</organism>
<dbReference type="Pfam" id="PF14299">
    <property type="entry name" value="PP2"/>
    <property type="match status" value="2"/>
</dbReference>
<reference evidence="1" key="1">
    <citation type="journal article" date="2019" name="Nat. Commun.">
        <title>Genome-wide association mapping of date palm fruit traits.</title>
        <authorList>
            <person name="Hazzouri K.M."/>
            <person name="Gros-Balthazard M."/>
            <person name="Flowers J.M."/>
            <person name="Copetti D."/>
            <person name="Lemansour A."/>
            <person name="Lebrun M."/>
            <person name="Masmoudi K."/>
            <person name="Ferrand S."/>
            <person name="Dhar M.I."/>
            <person name="Fresquez Z.A."/>
            <person name="Rosas U."/>
            <person name="Zhang J."/>
            <person name="Talag J."/>
            <person name="Lee S."/>
            <person name="Kudrna D."/>
            <person name="Powell R.F."/>
            <person name="Leitch I.J."/>
            <person name="Krueger R.R."/>
            <person name="Wing R.A."/>
            <person name="Amiri K.M.A."/>
            <person name="Purugganan M.D."/>
        </authorList>
    </citation>
    <scope>NUCLEOTIDE SEQUENCE [LARGE SCALE GENOMIC DNA]</scope>
    <source>
        <strain evidence="1">cv. Khalas</strain>
    </source>
</reference>
<dbReference type="InterPro" id="IPR025886">
    <property type="entry name" value="PP2-like"/>
</dbReference>
<protein>
    <submittedName>
        <fullName evidence="2">Uncharacterized protein LOC103703633 isoform X1</fullName>
    </submittedName>
</protein>
<gene>
    <name evidence="2" type="primary">LOC103703633</name>
</gene>
<accession>A0A8B8J2I1</accession>
<dbReference type="GeneID" id="103703633"/>
<dbReference type="PANTHER" id="PTHR48478:SF1">
    <property type="entry name" value="LECTIN-LIKE"/>
    <property type="match status" value="1"/>
</dbReference>
<dbReference type="RefSeq" id="XP_026659194.2">
    <property type="nucleotide sequence ID" value="XM_026803393.2"/>
</dbReference>
<dbReference type="Proteomes" id="UP000228380">
    <property type="component" value="Chromosome 5"/>
</dbReference>
<name>A0A8B8J2I1_PHODC</name>
<evidence type="ECO:0000313" key="2">
    <source>
        <dbReference type="RefSeq" id="XP_026659194.2"/>
    </source>
</evidence>
<dbReference type="AlphaFoldDB" id="A0A8B8J2I1"/>
<proteinExistence type="predicted"/>
<sequence>MAPVSSSSGTDVEKSDAVGLALCPRNLFIPWAKDARCWTWDRIPLESQDYRQIDVPELLKVAWLDVRGNFNMSQLTAMTWYEVVMEVKLKEPCQGWALPVTLEICKADGTSTSSQVTLDSMPRNQWHNLVVGNFEATGPREVQFSLKETTWGNWKKGLLIKRVLVRPAVSPNPGYGVKGLVIYPEDMWISWGRDARYWKWNCLLFDSQDYGEIEVPKLLGVSWLEIRGSFEISKLKAGAAYEVVIVAMLKEPCSGWESPLTLHLLRPDSTSASREVTLKGMASNRWLDLVVGDFLAAGSGLVEFSMTETKVGNWKKGLIIKHALIRPVHD</sequence>
<keyword evidence="1" id="KW-1185">Reference proteome</keyword>
<dbReference type="OrthoDB" id="533833at2759"/>
<evidence type="ECO:0000313" key="1">
    <source>
        <dbReference type="Proteomes" id="UP000228380"/>
    </source>
</evidence>
<dbReference type="GO" id="GO:0030246">
    <property type="term" value="F:carbohydrate binding"/>
    <property type="evidence" value="ECO:0007669"/>
    <property type="project" value="InterPro"/>
</dbReference>
<reference evidence="2" key="2">
    <citation type="submission" date="2025-08" db="UniProtKB">
        <authorList>
            <consortium name="RefSeq"/>
        </authorList>
    </citation>
    <scope>IDENTIFICATION</scope>
    <source>
        <tissue evidence="2">Young leaves</tissue>
    </source>
</reference>
<dbReference type="InterPro" id="IPR052147">
    <property type="entry name" value="PP2-like/Lectin"/>
</dbReference>